<organism evidence="1 2">
    <name type="scientific">Rotaria magnacalcarata</name>
    <dbReference type="NCBI Taxonomy" id="392030"/>
    <lineage>
        <taxon>Eukaryota</taxon>
        <taxon>Metazoa</taxon>
        <taxon>Spiralia</taxon>
        <taxon>Gnathifera</taxon>
        <taxon>Rotifera</taxon>
        <taxon>Eurotatoria</taxon>
        <taxon>Bdelloidea</taxon>
        <taxon>Philodinida</taxon>
        <taxon>Philodinidae</taxon>
        <taxon>Rotaria</taxon>
    </lineage>
</organism>
<evidence type="ECO:0000313" key="2">
    <source>
        <dbReference type="Proteomes" id="UP000681720"/>
    </source>
</evidence>
<dbReference type="Proteomes" id="UP000681720">
    <property type="component" value="Unassembled WGS sequence"/>
</dbReference>
<proteinExistence type="predicted"/>
<dbReference type="EMBL" id="CAJOBJ010385765">
    <property type="protein sequence ID" value="CAF5228944.1"/>
    <property type="molecule type" value="Genomic_DNA"/>
</dbReference>
<gene>
    <name evidence="1" type="ORF">GIL414_LOCUS88423</name>
</gene>
<comment type="caution">
    <text evidence="1">The sequence shown here is derived from an EMBL/GenBank/DDBJ whole genome shotgun (WGS) entry which is preliminary data.</text>
</comment>
<accession>A0A8S3KMU9</accession>
<sequence length="100" mass="11740">MQIISRQKSNQIFNIYDELVNAQLMSKNIGAPKLVQVLQDIQKVFEQVAMKTNVTSIQTIINVLLENDKTYRLANDLRKSFNENMEQHRQQQILKFEDKS</sequence>
<name>A0A8S3KMU9_9BILA</name>
<protein>
    <submittedName>
        <fullName evidence="1">Uncharacterized protein</fullName>
    </submittedName>
</protein>
<reference evidence="1" key="1">
    <citation type="submission" date="2021-02" db="EMBL/GenBank/DDBJ databases">
        <authorList>
            <person name="Nowell W R."/>
        </authorList>
    </citation>
    <scope>NUCLEOTIDE SEQUENCE</scope>
</reference>
<evidence type="ECO:0000313" key="1">
    <source>
        <dbReference type="EMBL" id="CAF5228944.1"/>
    </source>
</evidence>
<dbReference type="AlphaFoldDB" id="A0A8S3KMU9"/>
<feature type="non-terminal residue" evidence="1">
    <location>
        <position position="100"/>
    </location>
</feature>